<dbReference type="PANTHER" id="PTHR46136:SF33">
    <property type="entry name" value="TRANSCRIPTION FACTOR GTE10"/>
    <property type="match status" value="1"/>
</dbReference>
<dbReference type="SUPFAM" id="SSF47370">
    <property type="entry name" value="Bromodomain"/>
    <property type="match status" value="1"/>
</dbReference>
<dbReference type="InterPro" id="IPR001487">
    <property type="entry name" value="Bromodomain"/>
</dbReference>
<gene>
    <name evidence="12" type="ORF">SAY87_021800</name>
</gene>
<dbReference type="InterPro" id="IPR037377">
    <property type="entry name" value="GTE_bromo"/>
</dbReference>
<dbReference type="Gene3D" id="1.20.920.10">
    <property type="entry name" value="Bromodomain-like"/>
    <property type="match status" value="1"/>
</dbReference>
<dbReference type="Pfam" id="PF00439">
    <property type="entry name" value="Bromodomain"/>
    <property type="match status" value="1"/>
</dbReference>
<evidence type="ECO:0008006" key="14">
    <source>
        <dbReference type="Google" id="ProtNLM"/>
    </source>
</evidence>
<dbReference type="EMBL" id="JAXIOK010000016">
    <property type="protein sequence ID" value="KAK4753002.1"/>
    <property type="molecule type" value="Genomic_DNA"/>
</dbReference>
<keyword evidence="5" id="KW-0804">Transcription</keyword>
<proteinExistence type="predicted"/>
<dbReference type="GO" id="GO:0005634">
    <property type="term" value="C:nucleus"/>
    <property type="evidence" value="ECO:0007669"/>
    <property type="project" value="UniProtKB-SubCell"/>
</dbReference>
<evidence type="ECO:0000256" key="7">
    <source>
        <dbReference type="PROSITE-ProRule" id="PRU00035"/>
    </source>
</evidence>
<dbReference type="Pfam" id="PF17035">
    <property type="entry name" value="BET"/>
    <property type="match status" value="1"/>
</dbReference>
<feature type="compositionally biased region" description="Low complexity" evidence="9">
    <location>
        <begin position="488"/>
        <end position="511"/>
    </location>
</feature>
<feature type="compositionally biased region" description="Acidic residues" evidence="9">
    <location>
        <begin position="741"/>
        <end position="750"/>
    </location>
</feature>
<feature type="domain" description="NET" evidence="11">
    <location>
        <begin position="342"/>
        <end position="424"/>
    </location>
</feature>
<dbReference type="InterPro" id="IPR052442">
    <property type="entry name" value="Env_Response_Regulator"/>
</dbReference>
<keyword evidence="13" id="KW-1185">Reference proteome</keyword>
<feature type="region of interest" description="Disordered" evidence="9">
    <location>
        <begin position="138"/>
        <end position="195"/>
    </location>
</feature>
<dbReference type="InterPro" id="IPR036427">
    <property type="entry name" value="Bromodomain-like_sf"/>
</dbReference>
<accession>A0AAN7PR45</accession>
<dbReference type="SMART" id="SM00297">
    <property type="entry name" value="BROMO"/>
    <property type="match status" value="1"/>
</dbReference>
<evidence type="ECO:0000256" key="8">
    <source>
        <dbReference type="SAM" id="Coils"/>
    </source>
</evidence>
<protein>
    <recommendedName>
        <fullName evidence="14">Transcription factor GTE10</fullName>
    </recommendedName>
</protein>
<feature type="domain" description="Bromo" evidence="10">
    <location>
        <begin position="215"/>
        <end position="287"/>
    </location>
</feature>
<organism evidence="12 13">
    <name type="scientific">Trapa incisa</name>
    <dbReference type="NCBI Taxonomy" id="236973"/>
    <lineage>
        <taxon>Eukaryota</taxon>
        <taxon>Viridiplantae</taxon>
        <taxon>Streptophyta</taxon>
        <taxon>Embryophyta</taxon>
        <taxon>Tracheophyta</taxon>
        <taxon>Spermatophyta</taxon>
        <taxon>Magnoliopsida</taxon>
        <taxon>eudicotyledons</taxon>
        <taxon>Gunneridae</taxon>
        <taxon>Pentapetalae</taxon>
        <taxon>rosids</taxon>
        <taxon>malvids</taxon>
        <taxon>Myrtales</taxon>
        <taxon>Lythraceae</taxon>
        <taxon>Trapa</taxon>
    </lineage>
</organism>
<evidence type="ECO:0000313" key="12">
    <source>
        <dbReference type="EMBL" id="KAK4753002.1"/>
    </source>
</evidence>
<feature type="region of interest" description="Disordered" evidence="9">
    <location>
        <begin position="333"/>
        <end position="352"/>
    </location>
</feature>
<dbReference type="InterPro" id="IPR027353">
    <property type="entry name" value="NET_dom"/>
</dbReference>
<keyword evidence="4 7" id="KW-0103">Bromodomain</keyword>
<evidence type="ECO:0000259" key="10">
    <source>
        <dbReference type="PROSITE" id="PS50014"/>
    </source>
</evidence>
<evidence type="ECO:0000256" key="4">
    <source>
        <dbReference type="ARBA" id="ARBA00023117"/>
    </source>
</evidence>
<evidence type="ECO:0000256" key="1">
    <source>
        <dbReference type="ARBA" id="ARBA00004123"/>
    </source>
</evidence>
<dbReference type="PROSITE" id="PS51525">
    <property type="entry name" value="NET"/>
    <property type="match status" value="1"/>
</dbReference>
<dbReference type="AlphaFoldDB" id="A0AAN7PR45"/>
<evidence type="ECO:0000256" key="3">
    <source>
        <dbReference type="ARBA" id="ARBA00023054"/>
    </source>
</evidence>
<dbReference type="PANTHER" id="PTHR46136">
    <property type="entry name" value="TRANSCRIPTION FACTOR GTE8"/>
    <property type="match status" value="1"/>
</dbReference>
<dbReference type="PRINTS" id="PR00503">
    <property type="entry name" value="BROMODOMAIN"/>
</dbReference>
<keyword evidence="2" id="KW-0805">Transcription regulation</keyword>
<sequence length="770" mass="85574">MAPTVPIEFIGQKESRKFVTTQVMGKSRKFSSKGLSTGFVPDYRHVVETMAESEGFGSSGRIETEMTASDESYSRKRKCINFDTNGSVVPVQVLSLSKLSGKQRKDLKHKLQKELEQVQSLQRKLSSFSSNIVASSPYSDIRSCNGGKKRPQLDSTFATSEVPRNGKKQIVPSRSGARTKKSNSSRPVSANSAQLASTTNATLMKQCALLLKRLMSHQYGWVFNEPVDVVKLNIPDYFNVIKNPMDLGTVSSKLESGRYASPLDFAADVRLTFSNAMTYNPRGNDVHLMAETLSKNFEVKWKTIEKKVPMVAEVQELPFSTYSYADEVPPSKKAKAMPNVSLDKPGSESCRMTDNEKHKLSVELEALLGELPESIVEFLKEQSSGAEQTSEDEIEIDIEALGDDTLLKLRKLLDDYIMEKQRKQAKSESREMEFHIASGISNSSHPQSKGSEAIDEDVDIVGGNDLPMSRFLPVEIEKDAVHRNTKCSGPSSSSSESSSSSSDSDSGSSSESEYDATKASVPEVVPNAGVLDQKDATRNVDDRNGSASIDKEEHLKPNLEHRENSNDTFGEESAPPERHVSPEKLHRAALLRNRFADTILKAHEKALEKDDKQDPEKLRLQREELERRLKEEKLKLQAEARAVEEALKRAEAKAAADAKKKRDLERELARQALQQMEKTVDMNQNSGFMEDLELLRAAKDESMPSFLEEAAADLSDNGLGSFNFRVNSNPLEQLGLYMKADDEEDEEGAEPDFKPQRSAPPDDAEEGEID</sequence>
<feature type="coiled-coil region" evidence="8">
    <location>
        <begin position="615"/>
        <end position="667"/>
    </location>
</feature>
<dbReference type="InterPro" id="IPR038336">
    <property type="entry name" value="NET_sf"/>
</dbReference>
<evidence type="ECO:0000259" key="11">
    <source>
        <dbReference type="PROSITE" id="PS51525"/>
    </source>
</evidence>
<feature type="region of interest" description="Disordered" evidence="9">
    <location>
        <begin position="482"/>
        <end position="583"/>
    </location>
</feature>
<keyword evidence="6" id="KW-0539">Nucleus</keyword>
<evidence type="ECO:0000256" key="5">
    <source>
        <dbReference type="ARBA" id="ARBA00023163"/>
    </source>
</evidence>
<feature type="region of interest" description="Disordered" evidence="9">
    <location>
        <begin position="735"/>
        <end position="770"/>
    </location>
</feature>
<dbReference type="Gene3D" id="1.20.1270.220">
    <property type="match status" value="1"/>
</dbReference>
<evidence type="ECO:0000313" key="13">
    <source>
        <dbReference type="Proteomes" id="UP001345219"/>
    </source>
</evidence>
<dbReference type="PROSITE" id="PS50014">
    <property type="entry name" value="BROMODOMAIN_2"/>
    <property type="match status" value="1"/>
</dbReference>
<name>A0AAN7PR45_9MYRT</name>
<dbReference type="CDD" id="cd05506">
    <property type="entry name" value="Bromo_plant1"/>
    <property type="match status" value="1"/>
</dbReference>
<dbReference type="Proteomes" id="UP001345219">
    <property type="component" value="Chromosome 16"/>
</dbReference>
<feature type="compositionally biased region" description="Polar residues" evidence="9">
    <location>
        <begin position="184"/>
        <end position="195"/>
    </location>
</feature>
<reference evidence="12 13" key="1">
    <citation type="journal article" date="2023" name="Hortic Res">
        <title>Pangenome of water caltrop reveals structural variations and asymmetric subgenome divergence after allopolyploidization.</title>
        <authorList>
            <person name="Zhang X."/>
            <person name="Chen Y."/>
            <person name="Wang L."/>
            <person name="Yuan Y."/>
            <person name="Fang M."/>
            <person name="Shi L."/>
            <person name="Lu R."/>
            <person name="Comes H.P."/>
            <person name="Ma Y."/>
            <person name="Chen Y."/>
            <person name="Huang G."/>
            <person name="Zhou Y."/>
            <person name="Zheng Z."/>
            <person name="Qiu Y."/>
        </authorList>
    </citation>
    <scope>NUCLEOTIDE SEQUENCE [LARGE SCALE GENOMIC DNA]</scope>
    <source>
        <tissue evidence="12">Roots</tissue>
    </source>
</reference>
<comment type="caution">
    <text evidence="12">The sequence shown here is derived from an EMBL/GenBank/DDBJ whole genome shotgun (WGS) entry which is preliminary data.</text>
</comment>
<keyword evidence="3 8" id="KW-0175">Coiled coil</keyword>
<feature type="compositionally biased region" description="Basic and acidic residues" evidence="9">
    <location>
        <begin position="532"/>
        <end position="565"/>
    </location>
</feature>
<evidence type="ECO:0000256" key="2">
    <source>
        <dbReference type="ARBA" id="ARBA00023015"/>
    </source>
</evidence>
<evidence type="ECO:0000256" key="6">
    <source>
        <dbReference type="ARBA" id="ARBA00023242"/>
    </source>
</evidence>
<evidence type="ECO:0000256" key="9">
    <source>
        <dbReference type="SAM" id="MobiDB-lite"/>
    </source>
</evidence>
<comment type="subcellular location">
    <subcellularLocation>
        <location evidence="1">Nucleus</location>
    </subcellularLocation>
</comment>
<feature type="coiled-coil region" evidence="8">
    <location>
        <begin position="104"/>
        <end position="131"/>
    </location>
</feature>